<sequence length="172" mass="18989">MATHNDLLCLFLWLNLLHPLLKPRLSETQTQCDHNAYTPSQKQEPVSCTSPPRGSPQKLCWYVSSLGGKLGYSTTGLMYMMSVRDFHPNHMNLVVPAGGHCSGIWTTCGIRKAGGTTVWWMTPHVDDGHPVEGSLGLIHVPANSSFRTLGCGMSTIYMQSLHFTLNCDNMVI</sequence>
<dbReference type="EMBL" id="MU128971">
    <property type="protein sequence ID" value="KAF9513554.1"/>
    <property type="molecule type" value="Genomic_DNA"/>
</dbReference>
<feature type="chain" id="PRO_5040455526" evidence="2">
    <location>
        <begin position="29"/>
        <end position="172"/>
    </location>
</feature>
<keyword evidence="4" id="KW-1185">Reference proteome</keyword>
<dbReference type="AlphaFoldDB" id="A0A9P6AXD6"/>
<proteinExistence type="predicted"/>
<comment type="caution">
    <text evidence="3">The sequence shown here is derived from an EMBL/GenBank/DDBJ whole genome shotgun (WGS) entry which is preliminary data.</text>
</comment>
<reference evidence="3" key="1">
    <citation type="journal article" date="2020" name="Nat. Commun.">
        <title>Large-scale genome sequencing of mycorrhizal fungi provides insights into the early evolution of symbiotic traits.</title>
        <authorList>
            <person name="Miyauchi S."/>
            <person name="Kiss E."/>
            <person name="Kuo A."/>
            <person name="Drula E."/>
            <person name="Kohler A."/>
            <person name="Sanchez-Garcia M."/>
            <person name="Morin E."/>
            <person name="Andreopoulos B."/>
            <person name="Barry K.W."/>
            <person name="Bonito G."/>
            <person name="Buee M."/>
            <person name="Carver A."/>
            <person name="Chen C."/>
            <person name="Cichocki N."/>
            <person name="Clum A."/>
            <person name="Culley D."/>
            <person name="Crous P.W."/>
            <person name="Fauchery L."/>
            <person name="Girlanda M."/>
            <person name="Hayes R.D."/>
            <person name="Keri Z."/>
            <person name="LaButti K."/>
            <person name="Lipzen A."/>
            <person name="Lombard V."/>
            <person name="Magnuson J."/>
            <person name="Maillard F."/>
            <person name="Murat C."/>
            <person name="Nolan M."/>
            <person name="Ohm R.A."/>
            <person name="Pangilinan J."/>
            <person name="Pereira M.F."/>
            <person name="Perotto S."/>
            <person name="Peter M."/>
            <person name="Pfister S."/>
            <person name="Riley R."/>
            <person name="Sitrit Y."/>
            <person name="Stielow J.B."/>
            <person name="Szollosi G."/>
            <person name="Zifcakova L."/>
            <person name="Stursova M."/>
            <person name="Spatafora J.W."/>
            <person name="Tedersoo L."/>
            <person name="Vaario L.M."/>
            <person name="Yamada A."/>
            <person name="Yan M."/>
            <person name="Wang P."/>
            <person name="Xu J."/>
            <person name="Bruns T."/>
            <person name="Baldrian P."/>
            <person name="Vilgalys R."/>
            <person name="Dunand C."/>
            <person name="Henrissat B."/>
            <person name="Grigoriev I.V."/>
            <person name="Hibbett D."/>
            <person name="Nagy L.G."/>
            <person name="Martin F.M."/>
        </authorList>
    </citation>
    <scope>NUCLEOTIDE SEQUENCE</scope>
    <source>
        <strain evidence="3">UP504</strain>
    </source>
</reference>
<accession>A0A9P6AXD6</accession>
<feature type="region of interest" description="Disordered" evidence="1">
    <location>
        <begin position="35"/>
        <end position="55"/>
    </location>
</feature>
<name>A0A9P6AXD6_9AGAM</name>
<feature type="compositionally biased region" description="Polar residues" evidence="1">
    <location>
        <begin position="35"/>
        <end position="52"/>
    </location>
</feature>
<protein>
    <submittedName>
        <fullName evidence="3">Uncharacterized protein</fullName>
    </submittedName>
</protein>
<keyword evidence="2" id="KW-0732">Signal</keyword>
<evidence type="ECO:0000256" key="2">
    <source>
        <dbReference type="SAM" id="SignalP"/>
    </source>
</evidence>
<evidence type="ECO:0000256" key="1">
    <source>
        <dbReference type="SAM" id="MobiDB-lite"/>
    </source>
</evidence>
<feature type="signal peptide" evidence="2">
    <location>
        <begin position="1"/>
        <end position="28"/>
    </location>
</feature>
<gene>
    <name evidence="3" type="ORF">BS47DRAFT_1362401</name>
</gene>
<evidence type="ECO:0000313" key="3">
    <source>
        <dbReference type="EMBL" id="KAF9513554.1"/>
    </source>
</evidence>
<organism evidence="3 4">
    <name type="scientific">Hydnum rufescens UP504</name>
    <dbReference type="NCBI Taxonomy" id="1448309"/>
    <lineage>
        <taxon>Eukaryota</taxon>
        <taxon>Fungi</taxon>
        <taxon>Dikarya</taxon>
        <taxon>Basidiomycota</taxon>
        <taxon>Agaricomycotina</taxon>
        <taxon>Agaricomycetes</taxon>
        <taxon>Cantharellales</taxon>
        <taxon>Hydnaceae</taxon>
        <taxon>Hydnum</taxon>
    </lineage>
</organism>
<dbReference type="Proteomes" id="UP000886523">
    <property type="component" value="Unassembled WGS sequence"/>
</dbReference>
<evidence type="ECO:0000313" key="4">
    <source>
        <dbReference type="Proteomes" id="UP000886523"/>
    </source>
</evidence>